<proteinExistence type="inferred from homology"/>
<keyword evidence="2" id="KW-0378">Hydrolase</keyword>
<comment type="similarity">
    <text evidence="1">Belongs to the asparaginase 1 family.</text>
</comment>
<evidence type="ECO:0000313" key="8">
    <source>
        <dbReference type="Proteomes" id="UP000315460"/>
    </source>
</evidence>
<feature type="region of interest" description="Disordered" evidence="4">
    <location>
        <begin position="1"/>
        <end position="30"/>
    </location>
</feature>
<evidence type="ECO:0000259" key="5">
    <source>
        <dbReference type="Pfam" id="PF00710"/>
    </source>
</evidence>
<dbReference type="InterPro" id="IPR040919">
    <property type="entry name" value="Asparaginase_C"/>
</dbReference>
<evidence type="ECO:0000256" key="4">
    <source>
        <dbReference type="SAM" id="MobiDB-lite"/>
    </source>
</evidence>
<dbReference type="Proteomes" id="UP000315460">
    <property type="component" value="Unassembled WGS sequence"/>
</dbReference>
<dbReference type="Gene3D" id="3.40.50.1170">
    <property type="entry name" value="L-asparaginase, N-terminal domain"/>
    <property type="match status" value="1"/>
</dbReference>
<evidence type="ECO:0000256" key="2">
    <source>
        <dbReference type="ARBA" id="ARBA00022801"/>
    </source>
</evidence>
<dbReference type="InterPro" id="IPR027475">
    <property type="entry name" value="Asparaginase/glutaminase_AS2"/>
</dbReference>
<dbReference type="InterPro" id="IPR027473">
    <property type="entry name" value="L-asparaginase_C"/>
</dbReference>
<dbReference type="SMART" id="SM00870">
    <property type="entry name" value="Asparaginase"/>
    <property type="match status" value="1"/>
</dbReference>
<feature type="region of interest" description="Disordered" evidence="4">
    <location>
        <begin position="151"/>
        <end position="172"/>
    </location>
</feature>
<name>A0ABY1N4N4_9ACTN</name>
<feature type="domain" description="Asparaginase/glutaminase C-terminal" evidence="6">
    <location>
        <begin position="250"/>
        <end position="357"/>
    </location>
</feature>
<dbReference type="PROSITE" id="PS00917">
    <property type="entry name" value="ASN_GLN_ASE_2"/>
    <property type="match status" value="1"/>
</dbReference>
<dbReference type="InterPro" id="IPR004550">
    <property type="entry name" value="AsnASE_II"/>
</dbReference>
<dbReference type="SUPFAM" id="SSF53774">
    <property type="entry name" value="Glutaminase/Asparaginase"/>
    <property type="match status" value="1"/>
</dbReference>
<dbReference type="EMBL" id="FXTG01000009">
    <property type="protein sequence ID" value="SMO86170.1"/>
    <property type="molecule type" value="Genomic_DNA"/>
</dbReference>
<dbReference type="PRINTS" id="PR00139">
    <property type="entry name" value="ASNGLNASE"/>
</dbReference>
<dbReference type="Gene3D" id="3.40.50.40">
    <property type="match status" value="1"/>
</dbReference>
<dbReference type="PIRSF" id="PIRSF500176">
    <property type="entry name" value="L_ASNase"/>
    <property type="match status" value="1"/>
</dbReference>
<accession>A0ABY1N4N4</accession>
<dbReference type="PROSITE" id="PS51732">
    <property type="entry name" value="ASN_GLN_ASE_3"/>
    <property type="match status" value="1"/>
</dbReference>
<gene>
    <name evidence="7" type="ORF">SAMN06265174_10956</name>
</gene>
<dbReference type="InterPro" id="IPR036152">
    <property type="entry name" value="Asp/glu_Ase-like_sf"/>
</dbReference>
<protein>
    <submittedName>
        <fullName evidence="7">L-asparaginase</fullName>
    </submittedName>
</protein>
<dbReference type="Pfam" id="PF17763">
    <property type="entry name" value="Asparaginase_C"/>
    <property type="match status" value="1"/>
</dbReference>
<dbReference type="InterPro" id="IPR037152">
    <property type="entry name" value="L-asparaginase_N_sf"/>
</dbReference>
<dbReference type="PANTHER" id="PTHR11707">
    <property type="entry name" value="L-ASPARAGINASE"/>
    <property type="match status" value="1"/>
</dbReference>
<dbReference type="PIRSF" id="PIRSF001220">
    <property type="entry name" value="L-ASNase_gatD"/>
    <property type="match status" value="1"/>
</dbReference>
<keyword evidence="8" id="KW-1185">Reference proteome</keyword>
<feature type="active site" evidence="3">
    <location>
        <position position="137"/>
    </location>
</feature>
<dbReference type="CDD" id="cd08964">
    <property type="entry name" value="L-asparaginase_II"/>
    <property type="match status" value="1"/>
</dbReference>
<evidence type="ECO:0000259" key="6">
    <source>
        <dbReference type="Pfam" id="PF17763"/>
    </source>
</evidence>
<feature type="domain" description="L-asparaginase N-terminal" evidence="5">
    <location>
        <begin position="48"/>
        <end position="222"/>
    </location>
</feature>
<comment type="caution">
    <text evidence="7">The sequence shown here is derived from an EMBL/GenBank/DDBJ whole genome shotgun (WGS) entry which is preliminary data.</text>
</comment>
<evidence type="ECO:0000256" key="3">
    <source>
        <dbReference type="PROSITE-ProRule" id="PRU10100"/>
    </source>
</evidence>
<dbReference type="InterPro" id="IPR027474">
    <property type="entry name" value="L-asparaginase_N"/>
</dbReference>
<dbReference type="SFLD" id="SFLDS00057">
    <property type="entry name" value="Glutaminase/Asparaginase"/>
    <property type="match status" value="1"/>
</dbReference>
<sequence length="383" mass="39418">MAPGRVTGPTNIGEPLFHRQRPGWLTPGRPHTTVERVTSAETSTDTPHIVICTTGGTITASTTPEGAVMAGDSDPATQAMLDGLRAVLPDQITVSARAVLDADSSTFGPAEWDLLVDAVGDVLSDPAVSGVVVTHGTDTLEETAIALDLHHDDPRPVALTGAQRPADHPEADGPANLLDAVLLAADPVSRDLGVLVVLGRAILQARGVRKWHTTDPVAFARNSPEHPVEDLPPELERPTLTGRARFADTRVDVVACPAGADAVAVHACVEAGARGLVLEGSGSGNLPPLVADAVARLADDRPDIVVVASSRVPRGEATSTYGGPGGGAELAARGVLSCGYLRSGQARVLLAALLSTASSAVGADGDGAAAEVRRQWGRYHLYS</sequence>
<evidence type="ECO:0000256" key="1">
    <source>
        <dbReference type="ARBA" id="ARBA00010518"/>
    </source>
</evidence>
<reference evidence="7 8" key="1">
    <citation type="submission" date="2017-05" db="EMBL/GenBank/DDBJ databases">
        <authorList>
            <person name="Varghese N."/>
            <person name="Submissions S."/>
        </authorList>
    </citation>
    <scope>NUCLEOTIDE SEQUENCE [LARGE SCALE GENOMIC DNA]</scope>
    <source>
        <strain evidence="7 8">DSM 45139</strain>
    </source>
</reference>
<evidence type="ECO:0000313" key="7">
    <source>
        <dbReference type="EMBL" id="SMO86170.1"/>
    </source>
</evidence>
<dbReference type="Pfam" id="PF00710">
    <property type="entry name" value="Asparaginase"/>
    <property type="match status" value="1"/>
</dbReference>
<dbReference type="InterPro" id="IPR006034">
    <property type="entry name" value="Asparaginase/glutaminase-like"/>
</dbReference>
<organism evidence="7 8">
    <name type="scientific">Dietzia kunjamensis subsp. schimae</name>
    <dbReference type="NCBI Taxonomy" id="498198"/>
    <lineage>
        <taxon>Bacteria</taxon>
        <taxon>Bacillati</taxon>
        <taxon>Actinomycetota</taxon>
        <taxon>Actinomycetes</taxon>
        <taxon>Mycobacteriales</taxon>
        <taxon>Dietziaceae</taxon>
        <taxon>Dietzia</taxon>
    </lineage>
</organism>
<dbReference type="PANTHER" id="PTHR11707:SF28">
    <property type="entry name" value="60 KDA LYSOPHOSPHOLIPASE"/>
    <property type="match status" value="1"/>
</dbReference>